<dbReference type="SUPFAM" id="SSF51445">
    <property type="entry name" value="(Trans)glycosidases"/>
    <property type="match status" value="1"/>
</dbReference>
<keyword evidence="1" id="KW-0378">Hydrolase</keyword>
<dbReference type="GO" id="GO:0005975">
    <property type="term" value="P:carbohydrate metabolic process"/>
    <property type="evidence" value="ECO:0007669"/>
    <property type="project" value="InterPro"/>
</dbReference>
<accession>A0A517N2V9</accession>
<keyword evidence="3" id="KW-0732">Signal</keyword>
<gene>
    <name evidence="5" type="ORF">HG15A2_48090</name>
</gene>
<dbReference type="KEGG" id="amob:HG15A2_48090"/>
<dbReference type="GO" id="GO:0004565">
    <property type="term" value="F:beta-galactosidase activity"/>
    <property type="evidence" value="ECO:0007669"/>
    <property type="project" value="InterPro"/>
</dbReference>
<sequence precursor="true">MKNVLTLYCFLVASSYLTSARLQASTIFDDQAKTLVVNGYSTSVLWPILLQEKIDDLYGIADPADRVVTVVKAIQPGNPLANWIDVATGEPTQLWLDVLRPAIQASIEPVIVLAQQSLQGVYSTDRTVGIEGPNDLIRIEQGADAFELYGNQLLSDGAEAVHIATHIYKVTQEPEIENEKYALEALTNRYPDHLFAGPDVWTATEPLWPIGFQADQLHPNVIGAEAMADAWFDHLLAHDGNVPEPTGLCLGLAAIVVMICGRKRASYLHCSVVVLALAATLSPNKVAMAQQSPVGIYCSCPPTSDNSNSVLTDLGDLEFVDGVLVRLGWDEIEIAPGVYNWDNLDRQFQLATAAGLGISLGIVNGQRAPSWLHSEGAEVFEYDLRGETKTMPIPWDNVYLGAWDSFVQELGSRYADNATLDLVHITHSTLNGFEMQLPASSASGGTWEQAGYSTVLHVDSWNTVTDSFAKAFPTTALDIEIHPVLGPDDLRGIGDGDNNQVAQQVISYGVSQHPDQLGAFAAWWSLGNAQEVYPGMSEIIQSTAAATFGTVQIVGSVTNQPERFGGEAGTAPADLLELEFDETLELALSSGINYLEVWNADLLNPELGGLLKSVHAQIHAIPEPSSATLCAIITMSWAGLFRSREKT</sequence>
<dbReference type="AlphaFoldDB" id="A0A517N2V9"/>
<dbReference type="Proteomes" id="UP000319852">
    <property type="component" value="Chromosome"/>
</dbReference>
<evidence type="ECO:0000313" key="6">
    <source>
        <dbReference type="Proteomes" id="UP000319852"/>
    </source>
</evidence>
<dbReference type="Gene3D" id="3.20.20.80">
    <property type="entry name" value="Glycosidases"/>
    <property type="match status" value="1"/>
</dbReference>
<name>A0A517N2V9_9BACT</name>
<dbReference type="GO" id="GO:0009341">
    <property type="term" value="C:beta-galactosidase complex"/>
    <property type="evidence" value="ECO:0007669"/>
    <property type="project" value="InterPro"/>
</dbReference>
<evidence type="ECO:0000256" key="3">
    <source>
        <dbReference type="SAM" id="SignalP"/>
    </source>
</evidence>
<dbReference type="InterPro" id="IPR013529">
    <property type="entry name" value="Glyco_hydro_42_N"/>
</dbReference>
<dbReference type="SUPFAM" id="SSF52266">
    <property type="entry name" value="SGNH hydrolase"/>
    <property type="match status" value="1"/>
</dbReference>
<evidence type="ECO:0000256" key="2">
    <source>
        <dbReference type="ARBA" id="ARBA00023295"/>
    </source>
</evidence>
<feature type="chain" id="PRO_5021856556" description="Glycoside hydrolase family 42 N-terminal domain-containing protein" evidence="3">
    <location>
        <begin position="25"/>
        <end position="647"/>
    </location>
</feature>
<reference evidence="5 6" key="1">
    <citation type="submission" date="2019-02" db="EMBL/GenBank/DDBJ databases">
        <title>Deep-cultivation of Planctomycetes and their phenomic and genomic characterization uncovers novel biology.</title>
        <authorList>
            <person name="Wiegand S."/>
            <person name="Jogler M."/>
            <person name="Boedeker C."/>
            <person name="Pinto D."/>
            <person name="Vollmers J."/>
            <person name="Rivas-Marin E."/>
            <person name="Kohn T."/>
            <person name="Peeters S.H."/>
            <person name="Heuer A."/>
            <person name="Rast P."/>
            <person name="Oberbeckmann S."/>
            <person name="Bunk B."/>
            <person name="Jeske O."/>
            <person name="Meyerdierks A."/>
            <person name="Storesund J.E."/>
            <person name="Kallscheuer N."/>
            <person name="Luecker S."/>
            <person name="Lage O.M."/>
            <person name="Pohl T."/>
            <person name="Merkel B.J."/>
            <person name="Hornburger P."/>
            <person name="Mueller R.-W."/>
            <person name="Bruemmer F."/>
            <person name="Labrenz M."/>
            <person name="Spormann A.M."/>
            <person name="Op den Camp H."/>
            <person name="Overmann J."/>
            <person name="Amann R."/>
            <person name="Jetten M.S.M."/>
            <person name="Mascher T."/>
            <person name="Medema M.H."/>
            <person name="Devos D.P."/>
            <person name="Kaster A.-K."/>
            <person name="Ovreas L."/>
            <person name="Rohde M."/>
            <person name="Galperin M.Y."/>
            <person name="Jogler C."/>
        </authorList>
    </citation>
    <scope>NUCLEOTIDE SEQUENCE [LARGE SCALE GENOMIC DNA]</scope>
    <source>
        <strain evidence="5 6">HG15A2</strain>
    </source>
</reference>
<protein>
    <recommendedName>
        <fullName evidence="4">Glycoside hydrolase family 42 N-terminal domain-containing protein</fullName>
    </recommendedName>
</protein>
<dbReference type="Pfam" id="PF02449">
    <property type="entry name" value="Glyco_hydro_42"/>
    <property type="match status" value="1"/>
</dbReference>
<evidence type="ECO:0000313" key="5">
    <source>
        <dbReference type="EMBL" id="QDT01467.1"/>
    </source>
</evidence>
<feature type="signal peptide" evidence="3">
    <location>
        <begin position="1"/>
        <end position="24"/>
    </location>
</feature>
<evidence type="ECO:0000259" key="4">
    <source>
        <dbReference type="Pfam" id="PF02449"/>
    </source>
</evidence>
<dbReference type="InterPro" id="IPR017853">
    <property type="entry name" value="GH"/>
</dbReference>
<dbReference type="RefSeq" id="WP_218932188.1">
    <property type="nucleotide sequence ID" value="NZ_CP036263.1"/>
</dbReference>
<proteinExistence type="predicted"/>
<dbReference type="EMBL" id="CP036263">
    <property type="protein sequence ID" value="QDT01467.1"/>
    <property type="molecule type" value="Genomic_DNA"/>
</dbReference>
<evidence type="ECO:0000256" key="1">
    <source>
        <dbReference type="ARBA" id="ARBA00022801"/>
    </source>
</evidence>
<feature type="domain" description="Glycoside hydrolase family 42 N-terminal" evidence="4">
    <location>
        <begin position="327"/>
        <end position="426"/>
    </location>
</feature>
<keyword evidence="6" id="KW-1185">Reference proteome</keyword>
<organism evidence="5 6">
    <name type="scientific">Adhaeretor mobilis</name>
    <dbReference type="NCBI Taxonomy" id="1930276"/>
    <lineage>
        <taxon>Bacteria</taxon>
        <taxon>Pseudomonadati</taxon>
        <taxon>Planctomycetota</taxon>
        <taxon>Planctomycetia</taxon>
        <taxon>Pirellulales</taxon>
        <taxon>Lacipirellulaceae</taxon>
        <taxon>Adhaeretor</taxon>
    </lineage>
</organism>
<keyword evidence="2" id="KW-0326">Glycosidase</keyword>